<evidence type="ECO:0000259" key="8">
    <source>
        <dbReference type="Pfam" id="PF07730"/>
    </source>
</evidence>
<dbReference type="Gene3D" id="3.30.565.10">
    <property type="entry name" value="Histidine kinase-like ATPase, C-terminal domain"/>
    <property type="match status" value="1"/>
</dbReference>
<evidence type="ECO:0000256" key="1">
    <source>
        <dbReference type="ARBA" id="ARBA00022679"/>
    </source>
</evidence>
<dbReference type="AlphaFoldDB" id="A0A916XDX2"/>
<dbReference type="InterPro" id="IPR003594">
    <property type="entry name" value="HATPase_dom"/>
</dbReference>
<dbReference type="InterPro" id="IPR015943">
    <property type="entry name" value="WD40/YVTN_repeat-like_dom_sf"/>
</dbReference>
<reference evidence="9" key="2">
    <citation type="submission" date="2020-09" db="EMBL/GenBank/DDBJ databases">
        <authorList>
            <person name="Sun Q."/>
            <person name="Zhou Y."/>
        </authorList>
    </citation>
    <scope>NUCLEOTIDE SEQUENCE</scope>
    <source>
        <strain evidence="9">CGMCC 1.10998</strain>
    </source>
</reference>
<dbReference type="RefSeq" id="WP_188565052.1">
    <property type="nucleotide sequence ID" value="NZ_BMED01000001.1"/>
</dbReference>
<dbReference type="Pfam" id="PF07730">
    <property type="entry name" value="HisKA_3"/>
    <property type="match status" value="1"/>
</dbReference>
<evidence type="ECO:0000256" key="5">
    <source>
        <dbReference type="SAM" id="SignalP"/>
    </source>
</evidence>
<dbReference type="InterPro" id="IPR050482">
    <property type="entry name" value="Sensor_HK_TwoCompSys"/>
</dbReference>
<evidence type="ECO:0000256" key="4">
    <source>
        <dbReference type="SAM" id="Phobius"/>
    </source>
</evidence>
<accession>A0A916XDX2</accession>
<feature type="domain" description="Histidine kinase/HSP90-like ATPase" evidence="6">
    <location>
        <begin position="908"/>
        <end position="997"/>
    </location>
</feature>
<organism evidence="9 10">
    <name type="scientific">Undibacterium terreum</name>
    <dbReference type="NCBI Taxonomy" id="1224302"/>
    <lineage>
        <taxon>Bacteria</taxon>
        <taxon>Pseudomonadati</taxon>
        <taxon>Pseudomonadota</taxon>
        <taxon>Betaproteobacteria</taxon>
        <taxon>Burkholderiales</taxon>
        <taxon>Oxalobacteraceae</taxon>
        <taxon>Undibacterium</taxon>
    </lineage>
</organism>
<keyword evidence="2 9" id="KW-0418">Kinase</keyword>
<feature type="transmembrane region" description="Helical" evidence="4">
    <location>
        <begin position="758"/>
        <end position="776"/>
    </location>
</feature>
<evidence type="ECO:0000256" key="3">
    <source>
        <dbReference type="ARBA" id="ARBA00023012"/>
    </source>
</evidence>
<dbReference type="CDD" id="cd16917">
    <property type="entry name" value="HATPase_UhpB-NarQ-NarX-like"/>
    <property type="match status" value="1"/>
</dbReference>
<dbReference type="PANTHER" id="PTHR24421">
    <property type="entry name" value="NITRATE/NITRITE SENSOR PROTEIN NARX-RELATED"/>
    <property type="match status" value="1"/>
</dbReference>
<dbReference type="PANTHER" id="PTHR24421:SF62">
    <property type="entry name" value="SENSORY TRANSDUCTION HISTIDINE KINASE"/>
    <property type="match status" value="1"/>
</dbReference>
<keyword evidence="4" id="KW-0472">Membrane</keyword>
<dbReference type="InterPro" id="IPR013783">
    <property type="entry name" value="Ig-like_fold"/>
</dbReference>
<keyword evidence="3" id="KW-0902">Two-component regulatory system</keyword>
<keyword evidence="4" id="KW-1133">Transmembrane helix</keyword>
<proteinExistence type="predicted"/>
<dbReference type="InterPro" id="IPR036890">
    <property type="entry name" value="HATPase_C_sf"/>
</dbReference>
<dbReference type="Gene3D" id="2.130.10.10">
    <property type="entry name" value="YVTN repeat-like/Quinoprotein amine dehydrogenase"/>
    <property type="match status" value="3"/>
</dbReference>
<name>A0A916XDX2_9BURK</name>
<keyword evidence="10" id="KW-1185">Reference proteome</keyword>
<dbReference type="Proteomes" id="UP000637423">
    <property type="component" value="Unassembled WGS sequence"/>
</dbReference>
<dbReference type="InterPro" id="IPR011123">
    <property type="entry name" value="Y_Y_Y"/>
</dbReference>
<feature type="domain" description="Two component regulator three Y" evidence="7">
    <location>
        <begin position="688"/>
        <end position="750"/>
    </location>
</feature>
<dbReference type="GO" id="GO:0046983">
    <property type="term" value="F:protein dimerization activity"/>
    <property type="evidence" value="ECO:0007669"/>
    <property type="project" value="InterPro"/>
</dbReference>
<protein>
    <submittedName>
        <fullName evidence="9">Histidine kinase</fullName>
    </submittedName>
</protein>
<comment type="caution">
    <text evidence="9">The sequence shown here is derived from an EMBL/GenBank/DDBJ whole genome shotgun (WGS) entry which is preliminary data.</text>
</comment>
<dbReference type="GO" id="GO:0000155">
    <property type="term" value="F:phosphorelay sensor kinase activity"/>
    <property type="evidence" value="ECO:0007669"/>
    <property type="project" value="InterPro"/>
</dbReference>
<dbReference type="Pfam" id="PF02518">
    <property type="entry name" value="HATPase_c"/>
    <property type="match status" value="1"/>
</dbReference>
<keyword evidence="5" id="KW-0732">Signal</keyword>
<evidence type="ECO:0000313" key="10">
    <source>
        <dbReference type="Proteomes" id="UP000637423"/>
    </source>
</evidence>
<reference evidence="9" key="1">
    <citation type="journal article" date="2014" name="Int. J. Syst. Evol. Microbiol.">
        <title>Complete genome sequence of Corynebacterium casei LMG S-19264T (=DSM 44701T), isolated from a smear-ripened cheese.</title>
        <authorList>
            <consortium name="US DOE Joint Genome Institute (JGI-PGF)"/>
            <person name="Walter F."/>
            <person name="Albersmeier A."/>
            <person name="Kalinowski J."/>
            <person name="Ruckert C."/>
        </authorList>
    </citation>
    <scope>NUCLEOTIDE SEQUENCE</scope>
    <source>
        <strain evidence="9">CGMCC 1.10998</strain>
    </source>
</reference>
<keyword evidence="1" id="KW-0808">Transferase</keyword>
<dbReference type="EMBL" id="BMED01000001">
    <property type="protein sequence ID" value="GGC66836.1"/>
    <property type="molecule type" value="Genomic_DNA"/>
</dbReference>
<feature type="domain" description="Signal transduction histidine kinase subgroup 3 dimerisation and phosphoacceptor" evidence="8">
    <location>
        <begin position="797"/>
        <end position="862"/>
    </location>
</feature>
<dbReference type="Gene3D" id="1.20.5.1930">
    <property type="match status" value="1"/>
</dbReference>
<dbReference type="Gene3D" id="2.60.40.10">
    <property type="entry name" value="Immunoglobulins"/>
    <property type="match status" value="1"/>
</dbReference>
<evidence type="ECO:0000259" key="7">
    <source>
        <dbReference type="Pfam" id="PF07495"/>
    </source>
</evidence>
<dbReference type="GO" id="GO:0016020">
    <property type="term" value="C:membrane"/>
    <property type="evidence" value="ECO:0007669"/>
    <property type="project" value="InterPro"/>
</dbReference>
<sequence>MNQFWMSAFSLRLMPGCLLSGLLFFGLPVHAAEPEPLPIDLHHTAWTAKDGAPYFSDRMAQTKDGWLWLGAPAGLYRFDGIRFEKFIPPNGDLHEQEIFTLKGGALGSLLIGYVYGRVGIVKDGKYSSFDEKDGLPVSRVTSVEQGLDGRLWASTQKGLFYYEGKRWQQVDTSMKIPTVTLGQTLMDSKGTLWIYGPHNVVYYLPDKERVFHQTEIKAWDFSEGKNGTIWGLTTKDKHLILISGSVDKEELALWENYPLKQDAPQFDKQGNLWESSAEGIFRTTYVGNRLVRQSMQHKEGLSGFSSEHVLSNAYGNVWVATDNGIDRFRPKRLNQIELSSNFVGPARAIAPGENGHVTVLNFDIPPPDENKLVDTTQLRNATSPPVTGSIPTLYRDPAGVLWTPRFDSTLLKTDQSGTTVIALPDEFKKVASVFAMTSDSEGGLWVAGQALGNYRLFDGKFSRMAKYPGIPDEAALCMHTGPDGRLWFGYRDNKIALLEGTKVRALGPELGLAIGNVLTITVKNKHVWAGGEHGLAHFDGQRFTAVNGIGNENFYGITGLIETHDGSLWVHSVTGISRISAAELDKALKTSSYNVRFERFDYQDGLEGGAAQRFPHPTAVEASDGKLWFSTTVGVYWIDPYQLQHDPTLPSLLIRGMQSEGKYYAPTNNLRLPQKTENLQIDYTALSFGVPERIQFRYRLEGYDREWQEAGTRRTAFYTNLEPGAYRFRVIASNGEGIWTETAASLDFSIAPTLAQSAWFRLLCALAAAFILWLLYQLRLRRLADQIHGRLEERMGERERIARELHDTLLQSVQGLILKFQSATSRIPENEPTRCMMEKNLQLADEVLAEGRDRVKGLRAASLPERDLAAELSRMGKMLMEDSTTEFFMLIQGKPVNLHPIVAEEAFAIAREALFNAFAHAKAGKVEVELDYNMPHFRMIIRDDGRGIDNDVIAAGSRPDHWGLAGMQERAKKINARLKLWSRTGAGTEWEFVLPAQLAYASGKRKEKRHWLKRRLNLPQQEDM</sequence>
<feature type="signal peptide" evidence="5">
    <location>
        <begin position="1"/>
        <end position="31"/>
    </location>
</feature>
<dbReference type="SUPFAM" id="SSF55874">
    <property type="entry name" value="ATPase domain of HSP90 chaperone/DNA topoisomerase II/histidine kinase"/>
    <property type="match status" value="1"/>
</dbReference>
<feature type="chain" id="PRO_5037803022" evidence="5">
    <location>
        <begin position="32"/>
        <end position="1024"/>
    </location>
</feature>
<dbReference type="SUPFAM" id="SSF63829">
    <property type="entry name" value="Calcium-dependent phosphotriesterase"/>
    <property type="match status" value="2"/>
</dbReference>
<evidence type="ECO:0000259" key="6">
    <source>
        <dbReference type="Pfam" id="PF02518"/>
    </source>
</evidence>
<dbReference type="InterPro" id="IPR011712">
    <property type="entry name" value="Sig_transdc_His_kin_sub3_dim/P"/>
</dbReference>
<dbReference type="Pfam" id="PF07495">
    <property type="entry name" value="Y_Y_Y"/>
    <property type="match status" value="1"/>
</dbReference>
<keyword evidence="4" id="KW-0812">Transmembrane</keyword>
<gene>
    <name evidence="9" type="ORF">GCM10011396_12330</name>
</gene>
<evidence type="ECO:0000313" key="9">
    <source>
        <dbReference type="EMBL" id="GGC66836.1"/>
    </source>
</evidence>
<evidence type="ECO:0000256" key="2">
    <source>
        <dbReference type="ARBA" id="ARBA00022777"/>
    </source>
</evidence>